<organism evidence="2 3">
    <name type="scientific">Asparagus officinalis</name>
    <name type="common">Garden asparagus</name>
    <dbReference type="NCBI Taxonomy" id="4686"/>
    <lineage>
        <taxon>Eukaryota</taxon>
        <taxon>Viridiplantae</taxon>
        <taxon>Streptophyta</taxon>
        <taxon>Embryophyta</taxon>
        <taxon>Tracheophyta</taxon>
        <taxon>Spermatophyta</taxon>
        <taxon>Magnoliopsida</taxon>
        <taxon>Liliopsida</taxon>
        <taxon>Asparagales</taxon>
        <taxon>Asparagaceae</taxon>
        <taxon>Asparagoideae</taxon>
        <taxon>Asparagus</taxon>
    </lineage>
</organism>
<protein>
    <recommendedName>
        <fullName evidence="4">Myb-like protein X</fullName>
    </recommendedName>
</protein>
<dbReference type="PANTHER" id="PTHR34660:SF3">
    <property type="entry name" value="RRM DOMAIN-CONTAINING PROTEIN"/>
    <property type="match status" value="1"/>
</dbReference>
<feature type="compositionally biased region" description="Pro residues" evidence="1">
    <location>
        <begin position="1"/>
        <end position="11"/>
    </location>
</feature>
<dbReference type="OrthoDB" id="1913135at2759"/>
<dbReference type="OMA" id="DWLFDRC"/>
<keyword evidence="3" id="KW-1185">Reference proteome</keyword>
<dbReference type="AlphaFoldDB" id="A0A5P1FGD9"/>
<evidence type="ECO:0000313" key="2">
    <source>
        <dbReference type="EMBL" id="ONK77172.1"/>
    </source>
</evidence>
<dbReference type="PANTHER" id="PTHR34660">
    <property type="entry name" value="MYB-LIKE PROTEIN X"/>
    <property type="match status" value="1"/>
</dbReference>
<reference evidence="3" key="1">
    <citation type="journal article" date="2017" name="Nat. Commun.">
        <title>The asparagus genome sheds light on the origin and evolution of a young Y chromosome.</title>
        <authorList>
            <person name="Harkess A."/>
            <person name="Zhou J."/>
            <person name="Xu C."/>
            <person name="Bowers J.E."/>
            <person name="Van der Hulst R."/>
            <person name="Ayyampalayam S."/>
            <person name="Mercati F."/>
            <person name="Riccardi P."/>
            <person name="McKain M.R."/>
            <person name="Kakrana A."/>
            <person name="Tang H."/>
            <person name="Ray J."/>
            <person name="Groenendijk J."/>
            <person name="Arikit S."/>
            <person name="Mathioni S.M."/>
            <person name="Nakano M."/>
            <person name="Shan H."/>
            <person name="Telgmann-Rauber A."/>
            <person name="Kanno A."/>
            <person name="Yue Z."/>
            <person name="Chen H."/>
            <person name="Li W."/>
            <person name="Chen Y."/>
            <person name="Xu X."/>
            <person name="Zhang Y."/>
            <person name="Luo S."/>
            <person name="Chen H."/>
            <person name="Gao J."/>
            <person name="Mao Z."/>
            <person name="Pires J.C."/>
            <person name="Luo M."/>
            <person name="Kudrna D."/>
            <person name="Wing R.A."/>
            <person name="Meyers B.C."/>
            <person name="Yi K."/>
            <person name="Kong H."/>
            <person name="Lavrijsen P."/>
            <person name="Sunseri F."/>
            <person name="Falavigna A."/>
            <person name="Ye Y."/>
            <person name="Leebens-Mack J.H."/>
            <person name="Chen G."/>
        </authorList>
    </citation>
    <scope>NUCLEOTIDE SEQUENCE [LARGE SCALE GENOMIC DNA]</scope>
    <source>
        <strain evidence="3">cv. DH0086</strain>
    </source>
</reference>
<accession>A0A5P1FGD9</accession>
<feature type="compositionally biased region" description="Basic and acidic residues" evidence="1">
    <location>
        <begin position="40"/>
        <end position="59"/>
    </location>
</feature>
<feature type="region of interest" description="Disordered" evidence="1">
    <location>
        <begin position="162"/>
        <end position="242"/>
    </location>
</feature>
<name>A0A5P1FGD9_ASPOF</name>
<dbReference type="EMBL" id="CM007382">
    <property type="protein sequence ID" value="ONK77172.1"/>
    <property type="molecule type" value="Genomic_DNA"/>
</dbReference>
<dbReference type="Gramene" id="ONK77172">
    <property type="protein sequence ID" value="ONK77172"/>
    <property type="gene ID" value="A4U43_C02F3840"/>
</dbReference>
<feature type="region of interest" description="Disordered" evidence="1">
    <location>
        <begin position="286"/>
        <end position="399"/>
    </location>
</feature>
<feature type="compositionally biased region" description="Basic and acidic residues" evidence="1">
    <location>
        <begin position="304"/>
        <end position="329"/>
    </location>
</feature>
<evidence type="ECO:0000256" key="1">
    <source>
        <dbReference type="SAM" id="MobiDB-lite"/>
    </source>
</evidence>
<feature type="compositionally biased region" description="Basic and acidic residues" evidence="1">
    <location>
        <begin position="337"/>
        <end position="347"/>
    </location>
</feature>
<feature type="compositionally biased region" description="Basic and acidic residues" evidence="1">
    <location>
        <begin position="354"/>
        <end position="371"/>
    </location>
</feature>
<evidence type="ECO:0000313" key="3">
    <source>
        <dbReference type="Proteomes" id="UP000243459"/>
    </source>
</evidence>
<feature type="compositionally biased region" description="Basic and acidic residues" evidence="1">
    <location>
        <begin position="75"/>
        <end position="105"/>
    </location>
</feature>
<evidence type="ECO:0008006" key="4">
    <source>
        <dbReference type="Google" id="ProtNLM"/>
    </source>
</evidence>
<gene>
    <name evidence="2" type="ORF">A4U43_C02F3840</name>
</gene>
<proteinExistence type="predicted"/>
<sequence>MSRCFPYPPPGFEKKARNNQSSDLLAKEKQKERKHKKEKRDKEKKEGKEKKHKDKNKDKHKEKKDRKERHRDKKRDKEKNKTSDGKRIERWASDHNQQKDEKGEADQMLENATGVVISKAEEANNSKYMEELDRRIEIEKKAAANRMLENSTCSIPKRVEGLGISISKEQRKPDGVSQPMEKANHRHQLSKNHQGLPNGNQMVTKFSKEQRRPDALGQPVDKGNYNHQSLPNRNPMVPNFSKEQGRVNGVIKPVEMFNQKHQALPHRTPAVSNFINTEKRRVDEIPQAEDKVNFNHHALLQTPAEKDEVRSIERKEKGKDGDLDREREEKKKKRKEKNRDKEKEKEEKKKRKKGSGEDSQKENHTRKDTVRDQVNSLNLKPRAPENSIENFDGNYGNSKKRKEIEMNGFLHEYEVPPNKLLRPASSSNQQNGKTFEFHHIHTASPSIRHMTPNNVKAEKVLNNKEHKTNVSLVARPSPADSRPSLAAPKTGAINGTAAAQPPIADLRPEITNGIAVAEPSPADSKPLLHVNNTIKSNKVFTKPSHPDSKFLERVYSIPKIEQLPEFDEQEWLFGGDSRQSKPMEEIEAKETPEVWAQGLKIESADVFALPYVIPY</sequence>
<feature type="compositionally biased region" description="Polar residues" evidence="1">
    <location>
        <begin position="191"/>
        <end position="204"/>
    </location>
</feature>
<feature type="region of interest" description="Disordered" evidence="1">
    <location>
        <begin position="1"/>
        <end position="123"/>
    </location>
</feature>
<feature type="compositionally biased region" description="Basic residues" evidence="1">
    <location>
        <begin position="60"/>
        <end position="74"/>
    </location>
</feature>
<dbReference type="Proteomes" id="UP000243459">
    <property type="component" value="Chromosome 2"/>
</dbReference>